<dbReference type="RefSeq" id="WP_145397994.1">
    <property type="nucleotide sequence ID" value="NZ_VLKU01000006.1"/>
</dbReference>
<keyword evidence="4" id="KW-0410">Iron transport</keyword>
<dbReference type="InterPro" id="IPR051313">
    <property type="entry name" value="Bact_iron-sidero_bind"/>
</dbReference>
<name>A0A562NNN2_9RHOB</name>
<evidence type="ECO:0000256" key="2">
    <source>
        <dbReference type="ARBA" id="ARBA00008814"/>
    </source>
</evidence>
<dbReference type="InterPro" id="IPR033870">
    <property type="entry name" value="FatB"/>
</dbReference>
<comment type="caution">
    <text evidence="8">The sequence shown here is derived from an EMBL/GenBank/DDBJ whole genome shotgun (WGS) entry which is preliminary data.</text>
</comment>
<dbReference type="Proteomes" id="UP000316225">
    <property type="component" value="Unassembled WGS sequence"/>
</dbReference>
<evidence type="ECO:0000259" key="7">
    <source>
        <dbReference type="PROSITE" id="PS50983"/>
    </source>
</evidence>
<comment type="similarity">
    <text evidence="2">Belongs to the bacterial solute-binding protein 8 family.</text>
</comment>
<keyword evidence="3" id="KW-0813">Transport</keyword>
<dbReference type="EMBL" id="VLKU01000006">
    <property type="protein sequence ID" value="TWI33819.1"/>
    <property type="molecule type" value="Genomic_DNA"/>
</dbReference>
<dbReference type="Gene3D" id="3.40.50.1980">
    <property type="entry name" value="Nitrogenase molybdenum iron protein domain"/>
    <property type="match status" value="2"/>
</dbReference>
<feature type="signal peptide" evidence="6">
    <location>
        <begin position="1"/>
        <end position="20"/>
    </location>
</feature>
<keyword evidence="9" id="KW-1185">Reference proteome</keyword>
<reference evidence="8 9" key="1">
    <citation type="journal article" date="2015" name="Stand. Genomic Sci.">
        <title>Genomic Encyclopedia of Bacterial and Archaeal Type Strains, Phase III: the genomes of soil and plant-associated and newly described type strains.</title>
        <authorList>
            <person name="Whitman W.B."/>
            <person name="Woyke T."/>
            <person name="Klenk H.P."/>
            <person name="Zhou Y."/>
            <person name="Lilburn T.G."/>
            <person name="Beck B.J."/>
            <person name="De Vos P."/>
            <person name="Vandamme P."/>
            <person name="Eisen J.A."/>
            <person name="Garrity G."/>
            <person name="Hugenholtz P."/>
            <person name="Kyrpides N.C."/>
        </authorList>
    </citation>
    <scope>NUCLEOTIDE SEQUENCE [LARGE SCALE GENOMIC DNA]</scope>
    <source>
        <strain evidence="8 9">CGMCC 1.5364</strain>
    </source>
</reference>
<feature type="chain" id="PRO_5022064622" evidence="6">
    <location>
        <begin position="21"/>
        <end position="297"/>
    </location>
</feature>
<evidence type="ECO:0000256" key="1">
    <source>
        <dbReference type="ARBA" id="ARBA00004196"/>
    </source>
</evidence>
<feature type="domain" description="Fe/B12 periplasmic-binding" evidence="7">
    <location>
        <begin position="40"/>
        <end position="297"/>
    </location>
</feature>
<evidence type="ECO:0000256" key="3">
    <source>
        <dbReference type="ARBA" id="ARBA00022448"/>
    </source>
</evidence>
<dbReference type="PROSITE" id="PS50983">
    <property type="entry name" value="FE_B12_PBP"/>
    <property type="match status" value="1"/>
</dbReference>
<keyword evidence="5 6" id="KW-0732">Signal</keyword>
<sequence>MRQFALSCVLAASLALPAFAEEVTIATAQGDVTLPAQPQKVAVFDIAAIDSLNALGVAVAGAPDNTYMPYLQDATKDAAKIGTLFEPNLETLAGLGPDLIIIGGRSAAQKAAVEQVGTTIDMTISPDLLTDAKARIDAYGKLFAKTDEATALNATLDEKIAALQEASKGKGKALVILTNGPKMSAYGKGSRFGWIYDATGLPEAVENLKVGSHGDAISHEFIAEANPDWLFVIDRGAAVGAEGQSAEATLTNPLIEGTNAWKNGRVAYLPPANMYISGAGYNSLVETLDQLTAAVSK</sequence>
<evidence type="ECO:0000256" key="4">
    <source>
        <dbReference type="ARBA" id="ARBA00022496"/>
    </source>
</evidence>
<proteinExistence type="inferred from homology"/>
<dbReference type="PANTHER" id="PTHR30532:SF28">
    <property type="entry name" value="PETROBACTIN-BINDING PROTEIN YCLQ"/>
    <property type="match status" value="1"/>
</dbReference>
<dbReference type="InterPro" id="IPR002491">
    <property type="entry name" value="ABC_transptr_periplasmic_BD"/>
</dbReference>
<keyword evidence="4" id="KW-0408">Iron</keyword>
<dbReference type="OrthoDB" id="63946at2"/>
<evidence type="ECO:0000256" key="5">
    <source>
        <dbReference type="ARBA" id="ARBA00022729"/>
    </source>
</evidence>
<evidence type="ECO:0000256" key="6">
    <source>
        <dbReference type="SAM" id="SignalP"/>
    </source>
</evidence>
<comment type="subcellular location">
    <subcellularLocation>
        <location evidence="1">Cell envelope</location>
    </subcellularLocation>
</comment>
<dbReference type="GO" id="GO:0030288">
    <property type="term" value="C:outer membrane-bounded periplasmic space"/>
    <property type="evidence" value="ECO:0007669"/>
    <property type="project" value="TreeGrafter"/>
</dbReference>
<dbReference type="AlphaFoldDB" id="A0A562NNN2"/>
<organism evidence="8 9">
    <name type="scientific">Paracoccus sulfuroxidans</name>
    <dbReference type="NCBI Taxonomy" id="384678"/>
    <lineage>
        <taxon>Bacteria</taxon>
        <taxon>Pseudomonadati</taxon>
        <taxon>Pseudomonadota</taxon>
        <taxon>Alphaproteobacteria</taxon>
        <taxon>Rhodobacterales</taxon>
        <taxon>Paracoccaceae</taxon>
        <taxon>Paracoccus</taxon>
    </lineage>
</organism>
<gene>
    <name evidence="8" type="ORF">IQ24_02183</name>
</gene>
<dbReference type="GO" id="GO:1901678">
    <property type="term" value="P:iron coordination entity transport"/>
    <property type="evidence" value="ECO:0007669"/>
    <property type="project" value="UniProtKB-ARBA"/>
</dbReference>
<evidence type="ECO:0000313" key="9">
    <source>
        <dbReference type="Proteomes" id="UP000316225"/>
    </source>
</evidence>
<keyword evidence="4" id="KW-0406">Ion transport</keyword>
<protein>
    <submittedName>
        <fullName evidence="8">Iron complex transport system substrate-binding protein</fullName>
    </submittedName>
</protein>
<dbReference type="PANTHER" id="PTHR30532">
    <property type="entry name" value="IRON III DICITRATE-BINDING PERIPLASMIC PROTEIN"/>
    <property type="match status" value="1"/>
</dbReference>
<accession>A0A562NNN2</accession>
<evidence type="ECO:0000313" key="8">
    <source>
        <dbReference type="EMBL" id="TWI33819.1"/>
    </source>
</evidence>
<dbReference type="Pfam" id="PF01497">
    <property type="entry name" value="Peripla_BP_2"/>
    <property type="match status" value="1"/>
</dbReference>
<dbReference type="SUPFAM" id="SSF53807">
    <property type="entry name" value="Helical backbone' metal receptor"/>
    <property type="match status" value="1"/>
</dbReference>
<dbReference type="CDD" id="cd01140">
    <property type="entry name" value="FatB"/>
    <property type="match status" value="1"/>
</dbReference>